<reference evidence="2 3" key="1">
    <citation type="journal article" date="2024" name="Plant Biotechnol. J.">
        <title>Dendrobium thyrsiflorum genome and its molecular insights into genes involved in important horticultural traits.</title>
        <authorList>
            <person name="Chen B."/>
            <person name="Wang J.Y."/>
            <person name="Zheng P.J."/>
            <person name="Li K.L."/>
            <person name="Liang Y.M."/>
            <person name="Chen X.F."/>
            <person name="Zhang C."/>
            <person name="Zhao X."/>
            <person name="He X."/>
            <person name="Zhang G.Q."/>
            <person name="Liu Z.J."/>
            <person name="Xu Q."/>
        </authorList>
    </citation>
    <scope>NUCLEOTIDE SEQUENCE [LARGE SCALE GENOMIC DNA]</scope>
    <source>
        <strain evidence="2">GZMU011</strain>
    </source>
</reference>
<organism evidence="2 3">
    <name type="scientific">Dendrobium thyrsiflorum</name>
    <name type="common">Pinecone-like raceme dendrobium</name>
    <name type="synonym">Orchid</name>
    <dbReference type="NCBI Taxonomy" id="117978"/>
    <lineage>
        <taxon>Eukaryota</taxon>
        <taxon>Viridiplantae</taxon>
        <taxon>Streptophyta</taxon>
        <taxon>Embryophyta</taxon>
        <taxon>Tracheophyta</taxon>
        <taxon>Spermatophyta</taxon>
        <taxon>Magnoliopsida</taxon>
        <taxon>Liliopsida</taxon>
        <taxon>Asparagales</taxon>
        <taxon>Orchidaceae</taxon>
        <taxon>Epidendroideae</taxon>
        <taxon>Malaxideae</taxon>
        <taxon>Dendrobiinae</taxon>
        <taxon>Dendrobium</taxon>
    </lineage>
</organism>
<protein>
    <submittedName>
        <fullName evidence="2">Uncharacterized protein</fullName>
    </submittedName>
</protein>
<dbReference type="EMBL" id="JANQDX010000007">
    <property type="protein sequence ID" value="KAL0921310.1"/>
    <property type="molecule type" value="Genomic_DNA"/>
</dbReference>
<dbReference type="AlphaFoldDB" id="A0ABD0V8F2"/>
<accession>A0ABD0V8F2</accession>
<gene>
    <name evidence="2" type="ORF">M5K25_008371</name>
</gene>
<keyword evidence="1" id="KW-0812">Transmembrane</keyword>
<feature type="transmembrane region" description="Helical" evidence="1">
    <location>
        <begin position="63"/>
        <end position="82"/>
    </location>
</feature>
<keyword evidence="3" id="KW-1185">Reference proteome</keyword>
<evidence type="ECO:0000256" key="1">
    <source>
        <dbReference type="SAM" id="Phobius"/>
    </source>
</evidence>
<sequence>MLGMFLEPDWLAKFGCKLDVHKEFKSCDLPHLVKGMVNLDKTGLPYIRNSVSSWDSGVMGGGVFVPFAVFFWVIFLACWELIELVLRSARSSNEL</sequence>
<name>A0ABD0V8F2_DENTH</name>
<keyword evidence="1" id="KW-0472">Membrane</keyword>
<keyword evidence="1" id="KW-1133">Transmembrane helix</keyword>
<proteinExistence type="predicted"/>
<comment type="caution">
    <text evidence="2">The sequence shown here is derived from an EMBL/GenBank/DDBJ whole genome shotgun (WGS) entry which is preliminary data.</text>
</comment>
<evidence type="ECO:0000313" key="2">
    <source>
        <dbReference type="EMBL" id="KAL0921310.1"/>
    </source>
</evidence>
<evidence type="ECO:0000313" key="3">
    <source>
        <dbReference type="Proteomes" id="UP001552299"/>
    </source>
</evidence>
<dbReference type="Proteomes" id="UP001552299">
    <property type="component" value="Unassembled WGS sequence"/>
</dbReference>